<dbReference type="KEGG" id="xdo:XDD1_0801"/>
<organism evidence="1 3">
    <name type="scientific">Xenorhabdus doucetiae</name>
    <dbReference type="NCBI Taxonomy" id="351671"/>
    <lineage>
        <taxon>Bacteria</taxon>
        <taxon>Pseudomonadati</taxon>
        <taxon>Pseudomonadota</taxon>
        <taxon>Gammaproteobacteria</taxon>
        <taxon>Enterobacterales</taxon>
        <taxon>Morganellaceae</taxon>
        <taxon>Xenorhabdus</taxon>
    </lineage>
</organism>
<dbReference type="Proteomes" id="UP000324170">
    <property type="component" value="Unassembled WGS sequence"/>
</dbReference>
<name>A0A068QNZ4_9GAMM</name>
<dbReference type="RefSeq" id="WP_045968810.1">
    <property type="nucleotide sequence ID" value="NZ_CAWMED010000001.1"/>
</dbReference>
<keyword evidence="4" id="KW-1185">Reference proteome</keyword>
<dbReference type="EMBL" id="FO704550">
    <property type="protein sequence ID" value="CDG16504.1"/>
    <property type="molecule type" value="Genomic_DNA"/>
</dbReference>
<dbReference type="OrthoDB" id="6456577at2"/>
<evidence type="ECO:0000313" key="2">
    <source>
        <dbReference type="EMBL" id="TYP16589.1"/>
    </source>
</evidence>
<protein>
    <submittedName>
        <fullName evidence="1">Complete genome segment 11/17</fullName>
    </submittedName>
</protein>
<dbReference type="AlphaFoldDB" id="A0A068QNZ4"/>
<evidence type="ECO:0000313" key="3">
    <source>
        <dbReference type="Proteomes" id="UP000032721"/>
    </source>
</evidence>
<evidence type="ECO:0000313" key="4">
    <source>
        <dbReference type="Proteomes" id="UP000324170"/>
    </source>
</evidence>
<dbReference type="HOGENOM" id="CLU_1293323_0_0_6"/>
<reference evidence="1 3" key="1">
    <citation type="submission" date="2013-07" db="EMBL/GenBank/DDBJ databases">
        <authorList>
            <person name="Genoscope - CEA"/>
        </authorList>
    </citation>
    <scope>NUCLEOTIDE SEQUENCE [LARGE SCALE GENOMIC DNA]</scope>
    <source>
        <strain evidence="1">FRM16</strain>
        <strain evidence="3">FRM16 / DSM 17909</strain>
    </source>
</reference>
<evidence type="ECO:0000313" key="1">
    <source>
        <dbReference type="EMBL" id="CDG16504.1"/>
    </source>
</evidence>
<gene>
    <name evidence="2" type="ORF">LY16_00186</name>
    <name evidence="1" type="ORF">XDD1_0801</name>
</gene>
<proteinExistence type="predicted"/>
<dbReference type="Proteomes" id="UP000032721">
    <property type="component" value="Chromosome"/>
</dbReference>
<dbReference type="EMBL" id="VNHN01000002">
    <property type="protein sequence ID" value="TYP16589.1"/>
    <property type="molecule type" value="Genomic_DNA"/>
</dbReference>
<accession>A0A068QNZ4</accession>
<sequence length="213" mass="25017">MPKRLVIPEKINEVFAHLNESSDNRTLYASLMDGEDIAIHIKGLSLAPGYRMVRVDNRLADKITQSHFELALINDISKEVAYYNRVVIQPDIELNCRPVTQILVWRIRTPQHRAVLRDLAGKVFFDYLLEHYSVIVSDMNQTNDGMAFWQDRMYDALVYHLHVYAYDMITCELRKILTQDDVSRQERWLWGDPEHHQNRLAIISKNELPIPKE</sequence>
<reference evidence="2 4" key="2">
    <citation type="submission" date="2019-07" db="EMBL/GenBank/DDBJ databases">
        <title>Genomic Encyclopedia of Type Strains, Phase I: the one thousand microbial genomes (KMG-I) project.</title>
        <authorList>
            <person name="Kyrpides N."/>
        </authorList>
    </citation>
    <scope>NUCLEOTIDE SEQUENCE [LARGE SCALE GENOMIC DNA]</scope>
    <source>
        <strain evidence="2 4">DSM 17909</strain>
    </source>
</reference>